<evidence type="ECO:0000256" key="5">
    <source>
        <dbReference type="ARBA" id="ARBA00022840"/>
    </source>
</evidence>
<dbReference type="STRING" id="159291.SAMN05920897_1059"/>
<sequence>MSGMIIHTGEALIDFIPVRDAGGRTAFFPAPGGSPYNASIAVARLEAPAAFFGRISRDFFGDQLMQGLVENGVATDLVVRDDAPSTLAFVKKNDRGEARYAFFAQGSADRLLQPEDLPELPESTQAIQFGSIALIPDPVGSTILSLAEHCRGRCVVSFDPNIRASLVADEDAYRQRIRRAVLASTIVKVSDEDLLWMSGSSDLAESAQTLLAQGPSLVIVTEGGQGSRAYSRDHSVQVPAEKASVADTIGAGDSFHAALLAWLYHSDALNEQSVGELGREKLEEMLRFAGAVAAKTCSRAGADPPRLSEVQTRFRSW</sequence>
<dbReference type="SUPFAM" id="SSF53613">
    <property type="entry name" value="Ribokinase-like"/>
    <property type="match status" value="1"/>
</dbReference>
<keyword evidence="3" id="KW-0547">Nucleotide-binding</keyword>
<keyword evidence="4 7" id="KW-0418">Kinase</keyword>
<evidence type="ECO:0000256" key="4">
    <source>
        <dbReference type="ARBA" id="ARBA00022777"/>
    </source>
</evidence>
<dbReference type="Proteomes" id="UP000186400">
    <property type="component" value="Unassembled WGS sequence"/>
</dbReference>
<keyword evidence="8" id="KW-1185">Reference proteome</keyword>
<feature type="domain" description="Carbohydrate kinase PfkB" evidence="6">
    <location>
        <begin position="8"/>
        <end position="304"/>
    </location>
</feature>
<dbReference type="PANTHER" id="PTHR43085:SF1">
    <property type="entry name" value="PSEUDOURIDINE KINASE-RELATED"/>
    <property type="match status" value="1"/>
</dbReference>
<dbReference type="InterPro" id="IPR029056">
    <property type="entry name" value="Ribokinase-like"/>
</dbReference>
<accession>A0A1N6QQI1</accession>
<name>A0A1N6QQI1_9SPIO</name>
<organism evidence="7 8">
    <name type="scientific">Alkalispirochaeta americana</name>
    <dbReference type="NCBI Taxonomy" id="159291"/>
    <lineage>
        <taxon>Bacteria</taxon>
        <taxon>Pseudomonadati</taxon>
        <taxon>Spirochaetota</taxon>
        <taxon>Spirochaetia</taxon>
        <taxon>Spirochaetales</taxon>
        <taxon>Spirochaetaceae</taxon>
        <taxon>Alkalispirochaeta</taxon>
    </lineage>
</organism>
<dbReference type="EMBL" id="FTMS01000005">
    <property type="protein sequence ID" value="SIQ18752.1"/>
    <property type="molecule type" value="Genomic_DNA"/>
</dbReference>
<dbReference type="InterPro" id="IPR050306">
    <property type="entry name" value="PfkB_Carbo_kinase"/>
</dbReference>
<evidence type="ECO:0000256" key="2">
    <source>
        <dbReference type="ARBA" id="ARBA00022679"/>
    </source>
</evidence>
<dbReference type="GO" id="GO:0016301">
    <property type="term" value="F:kinase activity"/>
    <property type="evidence" value="ECO:0007669"/>
    <property type="project" value="UniProtKB-KW"/>
</dbReference>
<dbReference type="Pfam" id="PF00294">
    <property type="entry name" value="PfkB"/>
    <property type="match status" value="1"/>
</dbReference>
<gene>
    <name evidence="7" type="ORF">SAMN05920897_1059</name>
</gene>
<comment type="similarity">
    <text evidence="1">Belongs to the carbohydrate kinase PfkB family.</text>
</comment>
<proteinExistence type="inferred from homology"/>
<dbReference type="GO" id="GO:0005524">
    <property type="term" value="F:ATP binding"/>
    <property type="evidence" value="ECO:0007669"/>
    <property type="project" value="UniProtKB-KW"/>
</dbReference>
<dbReference type="InterPro" id="IPR011611">
    <property type="entry name" value="PfkB_dom"/>
</dbReference>
<evidence type="ECO:0000313" key="7">
    <source>
        <dbReference type="EMBL" id="SIQ18752.1"/>
    </source>
</evidence>
<evidence type="ECO:0000259" key="6">
    <source>
        <dbReference type="Pfam" id="PF00294"/>
    </source>
</evidence>
<reference evidence="7 8" key="1">
    <citation type="submission" date="2017-01" db="EMBL/GenBank/DDBJ databases">
        <authorList>
            <person name="Mah S.A."/>
            <person name="Swanson W.J."/>
            <person name="Moy G.W."/>
            <person name="Vacquier V.D."/>
        </authorList>
    </citation>
    <scope>NUCLEOTIDE SEQUENCE [LARGE SCALE GENOMIC DNA]</scope>
    <source>
        <strain evidence="7 8">ASpG1</strain>
    </source>
</reference>
<keyword evidence="5" id="KW-0067">ATP-binding</keyword>
<dbReference type="InterPro" id="IPR002173">
    <property type="entry name" value="Carboh/pur_kinase_PfkB_CS"/>
</dbReference>
<evidence type="ECO:0000313" key="8">
    <source>
        <dbReference type="Proteomes" id="UP000186400"/>
    </source>
</evidence>
<dbReference type="PROSITE" id="PS00584">
    <property type="entry name" value="PFKB_KINASES_2"/>
    <property type="match status" value="1"/>
</dbReference>
<evidence type="ECO:0000256" key="1">
    <source>
        <dbReference type="ARBA" id="ARBA00010688"/>
    </source>
</evidence>
<keyword evidence="2" id="KW-0808">Transferase</keyword>
<dbReference type="Gene3D" id="3.40.1190.20">
    <property type="match status" value="1"/>
</dbReference>
<protein>
    <submittedName>
        <fullName evidence="7">Fructokinase</fullName>
    </submittedName>
</protein>
<dbReference type="CDD" id="cd01167">
    <property type="entry name" value="bac_FRK"/>
    <property type="match status" value="1"/>
</dbReference>
<dbReference type="AlphaFoldDB" id="A0A1N6QQI1"/>
<dbReference type="PANTHER" id="PTHR43085">
    <property type="entry name" value="HEXOKINASE FAMILY MEMBER"/>
    <property type="match status" value="1"/>
</dbReference>
<evidence type="ECO:0000256" key="3">
    <source>
        <dbReference type="ARBA" id="ARBA00022741"/>
    </source>
</evidence>